<protein>
    <recommendedName>
        <fullName evidence="2">Endonuclease/exonuclease/phosphatase domain-containing protein</fullName>
    </recommendedName>
</protein>
<feature type="domain" description="Endonuclease/exonuclease/phosphatase" evidence="2">
    <location>
        <begin position="188"/>
        <end position="291"/>
    </location>
</feature>
<dbReference type="InterPro" id="IPR005135">
    <property type="entry name" value="Endo/exonuclease/phosphatase"/>
</dbReference>
<evidence type="ECO:0000256" key="1">
    <source>
        <dbReference type="SAM" id="MobiDB-lite"/>
    </source>
</evidence>
<dbReference type="GO" id="GO:0003824">
    <property type="term" value="F:catalytic activity"/>
    <property type="evidence" value="ECO:0007669"/>
    <property type="project" value="InterPro"/>
</dbReference>
<keyword evidence="4" id="KW-1185">Reference proteome</keyword>
<dbReference type="GO" id="GO:0071897">
    <property type="term" value="P:DNA biosynthetic process"/>
    <property type="evidence" value="ECO:0007669"/>
    <property type="project" value="UniProtKB-ARBA"/>
</dbReference>
<dbReference type="PANTHER" id="PTHR19446">
    <property type="entry name" value="REVERSE TRANSCRIPTASES"/>
    <property type="match status" value="1"/>
</dbReference>
<dbReference type="SUPFAM" id="SSF56672">
    <property type="entry name" value="DNA/RNA polymerases"/>
    <property type="match status" value="1"/>
</dbReference>
<evidence type="ECO:0000259" key="2">
    <source>
        <dbReference type="Pfam" id="PF14529"/>
    </source>
</evidence>
<dbReference type="Gene3D" id="3.60.10.10">
    <property type="entry name" value="Endonuclease/exonuclease/phosphatase"/>
    <property type="match status" value="1"/>
</dbReference>
<gene>
    <name evidence="3" type="ORF">TBRA_LOCUS2800</name>
</gene>
<evidence type="ECO:0000313" key="3">
    <source>
        <dbReference type="EMBL" id="CAB0030813.1"/>
    </source>
</evidence>
<dbReference type="Pfam" id="PF14529">
    <property type="entry name" value="Exo_endo_phos_2"/>
    <property type="match status" value="1"/>
</dbReference>
<reference evidence="3 4" key="1">
    <citation type="submission" date="2020-02" db="EMBL/GenBank/DDBJ databases">
        <authorList>
            <person name="Ferguson B K."/>
        </authorList>
    </citation>
    <scope>NUCLEOTIDE SEQUENCE [LARGE SCALE GENOMIC DNA]</scope>
</reference>
<dbReference type="OrthoDB" id="7697131at2759"/>
<organism evidence="3 4">
    <name type="scientific">Trichogramma brassicae</name>
    <dbReference type="NCBI Taxonomy" id="86971"/>
    <lineage>
        <taxon>Eukaryota</taxon>
        <taxon>Metazoa</taxon>
        <taxon>Ecdysozoa</taxon>
        <taxon>Arthropoda</taxon>
        <taxon>Hexapoda</taxon>
        <taxon>Insecta</taxon>
        <taxon>Pterygota</taxon>
        <taxon>Neoptera</taxon>
        <taxon>Endopterygota</taxon>
        <taxon>Hymenoptera</taxon>
        <taxon>Apocrita</taxon>
        <taxon>Proctotrupomorpha</taxon>
        <taxon>Chalcidoidea</taxon>
        <taxon>Trichogrammatidae</taxon>
        <taxon>Trichogramma</taxon>
    </lineage>
</organism>
<dbReference type="CDD" id="cd09077">
    <property type="entry name" value="R1-I-EN"/>
    <property type="match status" value="1"/>
</dbReference>
<dbReference type="InterPro" id="IPR043502">
    <property type="entry name" value="DNA/RNA_pol_sf"/>
</dbReference>
<proteinExistence type="predicted"/>
<sequence length="566" mass="62352">MMANAAVPSGPTEEMATRLMAAITSACDASMAKSSGRRHRCAVYWWTSEIADLRHSCLRARRLAQRARGRPNEGASQASYASARRLECGLPACQEVRARHIMEAKRIRFFHLNLNHCETAQNLVLRMVEKSSIDVAILCDQHRPLMPPRTWISDADNQSAIWVCGRVPVQRYSFGQSHFYTWAQIAGIFIFSLYAPPTLSHEEFTGLLSNIVDEARAKTPILVAGDINAWSMEWGSRETKPRGEALLDALAPLDVLLLNTGSKPTFVGQQGESIVDITFAGLSLHDRWVHVTLPCQEEVTVGGANRSTGRTTASRSVGGVAKTRSAGSRPCGRDHLSRGVRRRSETPTQGDKSEQTPLLEAAMRCADCDVWGKPYRVVMSRLRAPRTSPPSAPKLVRRAVSTLFPMIVPRPIDAPPLLEKHLIPEVGVEELRWACGRVRIGAAPGPDGIPNIALKAAVEACFENFHHVFTVCLRMGCFPTRWKRQRLVLMLKPGKPDMEPSSYRPLCMLDTAGKILERIIAGRLETHTEGPAGLADSQYGFRKGRSTVDAIQAVLSTARSAISGKR</sequence>
<dbReference type="Proteomes" id="UP000479190">
    <property type="component" value="Unassembled WGS sequence"/>
</dbReference>
<feature type="compositionally biased region" description="Basic and acidic residues" evidence="1">
    <location>
        <begin position="331"/>
        <end position="345"/>
    </location>
</feature>
<dbReference type="SUPFAM" id="SSF56219">
    <property type="entry name" value="DNase I-like"/>
    <property type="match status" value="1"/>
</dbReference>
<feature type="region of interest" description="Disordered" evidence="1">
    <location>
        <begin position="302"/>
        <end position="357"/>
    </location>
</feature>
<dbReference type="AlphaFoldDB" id="A0A6H5I2W2"/>
<feature type="compositionally biased region" description="Polar residues" evidence="1">
    <location>
        <begin position="305"/>
        <end position="315"/>
    </location>
</feature>
<accession>A0A6H5I2W2</accession>
<name>A0A6H5I2W2_9HYME</name>
<dbReference type="EMBL" id="CADCXV010000546">
    <property type="protein sequence ID" value="CAB0030813.1"/>
    <property type="molecule type" value="Genomic_DNA"/>
</dbReference>
<dbReference type="InterPro" id="IPR036691">
    <property type="entry name" value="Endo/exonu/phosph_ase_sf"/>
</dbReference>
<evidence type="ECO:0000313" key="4">
    <source>
        <dbReference type="Proteomes" id="UP000479190"/>
    </source>
</evidence>